<comment type="subunit">
    <text evidence="9">The complex comprises the extracytoplasmic solute receptor protein and the two transmembrane proteins.</text>
</comment>
<comment type="function">
    <text evidence="9">Part of the tripartite ATP-independent periplasmic (TRAP) transport system.</text>
</comment>
<dbReference type="InterPro" id="IPR055348">
    <property type="entry name" value="DctQ"/>
</dbReference>
<evidence type="ECO:0000256" key="2">
    <source>
        <dbReference type="ARBA" id="ARBA00022448"/>
    </source>
</evidence>
<keyword evidence="12" id="KW-1185">Reference proteome</keyword>
<feature type="transmembrane region" description="Helical" evidence="9">
    <location>
        <begin position="58"/>
        <end position="74"/>
    </location>
</feature>
<dbReference type="RefSeq" id="WP_135796617.1">
    <property type="nucleotide sequence ID" value="NZ_CP032096.1"/>
</dbReference>
<gene>
    <name evidence="11" type="ORF">GHNINEIG_02124</name>
</gene>
<evidence type="ECO:0000259" key="10">
    <source>
        <dbReference type="Pfam" id="PF04290"/>
    </source>
</evidence>
<dbReference type="GO" id="GO:0005886">
    <property type="term" value="C:plasma membrane"/>
    <property type="evidence" value="ECO:0007669"/>
    <property type="project" value="UniProtKB-SubCell"/>
</dbReference>
<accession>A0A4P7P232</accession>
<dbReference type="GO" id="GO:0022857">
    <property type="term" value="F:transmembrane transporter activity"/>
    <property type="evidence" value="ECO:0007669"/>
    <property type="project" value="UniProtKB-UniRule"/>
</dbReference>
<evidence type="ECO:0000256" key="9">
    <source>
        <dbReference type="RuleBase" id="RU369079"/>
    </source>
</evidence>
<sequence length="192" mass="21574">MTNITPALVQFVIKQNQFQKSIGHLTAWLALSLVLLSALIVVLRYGFNSGSIALQETILYNHAIFFMMGMAYTLQQDRHVRVDVFYSQMSVSRQAWVNLIGGFVFALPTLIFLLWVSWGYVSGSWAIQEGSSEAGGLPYLYLLKTFILIMGGLMLLQVLAMISESYLQITAPDHDGVKALLVQKQSDRKEMF</sequence>
<feature type="transmembrane region" description="Helical" evidence="9">
    <location>
        <begin position="95"/>
        <end position="118"/>
    </location>
</feature>
<protein>
    <recommendedName>
        <fullName evidence="9">TRAP transporter small permease protein</fullName>
    </recommendedName>
</protein>
<organism evidence="11 12">
    <name type="scientific">Hydrogenovibrio crunogenus</name>
    <dbReference type="NCBI Taxonomy" id="39765"/>
    <lineage>
        <taxon>Bacteria</taxon>
        <taxon>Pseudomonadati</taxon>
        <taxon>Pseudomonadota</taxon>
        <taxon>Gammaproteobacteria</taxon>
        <taxon>Thiotrichales</taxon>
        <taxon>Piscirickettsiaceae</taxon>
        <taxon>Hydrogenovibrio</taxon>
    </lineage>
</organism>
<keyword evidence="3" id="KW-1003">Cell membrane</keyword>
<keyword evidence="4 9" id="KW-0997">Cell inner membrane</keyword>
<dbReference type="EMBL" id="CP032096">
    <property type="protein sequence ID" value="QBZ84049.1"/>
    <property type="molecule type" value="Genomic_DNA"/>
</dbReference>
<dbReference type="OrthoDB" id="9795655at2"/>
<evidence type="ECO:0000313" key="11">
    <source>
        <dbReference type="EMBL" id="QBZ84049.1"/>
    </source>
</evidence>
<dbReference type="PANTHER" id="PTHR35011:SF4">
    <property type="entry name" value="SLL1102 PROTEIN"/>
    <property type="match status" value="1"/>
</dbReference>
<evidence type="ECO:0000256" key="5">
    <source>
        <dbReference type="ARBA" id="ARBA00022692"/>
    </source>
</evidence>
<comment type="similarity">
    <text evidence="8 9">Belongs to the TRAP transporter small permease family.</text>
</comment>
<evidence type="ECO:0000313" key="12">
    <source>
        <dbReference type="Proteomes" id="UP000296201"/>
    </source>
</evidence>
<feature type="transmembrane region" description="Helical" evidence="9">
    <location>
        <begin position="138"/>
        <end position="162"/>
    </location>
</feature>
<proteinExistence type="inferred from homology"/>
<dbReference type="Pfam" id="PF04290">
    <property type="entry name" value="DctQ"/>
    <property type="match status" value="1"/>
</dbReference>
<evidence type="ECO:0000256" key="6">
    <source>
        <dbReference type="ARBA" id="ARBA00022989"/>
    </source>
</evidence>
<keyword evidence="2 9" id="KW-0813">Transport</keyword>
<evidence type="ECO:0000256" key="4">
    <source>
        <dbReference type="ARBA" id="ARBA00022519"/>
    </source>
</evidence>
<dbReference type="Proteomes" id="UP000296201">
    <property type="component" value="Chromosome"/>
</dbReference>
<feature type="domain" description="Tripartite ATP-independent periplasmic transporters DctQ component" evidence="10">
    <location>
        <begin position="34"/>
        <end position="164"/>
    </location>
</feature>
<keyword evidence="5 9" id="KW-0812">Transmembrane</keyword>
<feature type="transmembrane region" description="Helical" evidence="9">
    <location>
        <begin position="25"/>
        <end position="46"/>
    </location>
</feature>
<comment type="subcellular location">
    <subcellularLocation>
        <location evidence="1 9">Cell inner membrane</location>
        <topology evidence="1 9">Multi-pass membrane protein</topology>
    </subcellularLocation>
</comment>
<evidence type="ECO:0000256" key="7">
    <source>
        <dbReference type="ARBA" id="ARBA00023136"/>
    </source>
</evidence>
<reference evidence="11 12" key="1">
    <citation type="submission" date="2018-08" db="EMBL/GenBank/DDBJ databases">
        <title>Horizontal acquisition of hydrogen conversion ability and other habitat adaptations in Hydrogenovibrio crunogenus strains.</title>
        <authorList>
            <person name="Gonnella G."/>
            <person name="Adam N."/>
            <person name="Perner M."/>
        </authorList>
    </citation>
    <scope>NUCLEOTIDE SEQUENCE [LARGE SCALE GENOMIC DNA]</scope>
    <source>
        <strain evidence="11 12">SP-41</strain>
    </source>
</reference>
<dbReference type="InterPro" id="IPR007387">
    <property type="entry name" value="TRAP_DctQ"/>
</dbReference>
<evidence type="ECO:0000256" key="1">
    <source>
        <dbReference type="ARBA" id="ARBA00004429"/>
    </source>
</evidence>
<evidence type="ECO:0000256" key="3">
    <source>
        <dbReference type="ARBA" id="ARBA00022475"/>
    </source>
</evidence>
<dbReference type="AlphaFoldDB" id="A0A4P7P232"/>
<name>A0A4P7P232_9GAMM</name>
<dbReference type="PANTHER" id="PTHR35011">
    <property type="entry name" value="2,3-DIKETO-L-GULONATE TRAP TRANSPORTER SMALL PERMEASE PROTEIN YIAM"/>
    <property type="match status" value="1"/>
</dbReference>
<keyword evidence="7 9" id="KW-0472">Membrane</keyword>
<keyword evidence="6 9" id="KW-1133">Transmembrane helix</keyword>
<evidence type="ECO:0000256" key="8">
    <source>
        <dbReference type="ARBA" id="ARBA00038436"/>
    </source>
</evidence>